<gene>
    <name evidence="1" type="ORF">S01H1_55373</name>
</gene>
<sequence length="33" mass="3918">IDEERGYLFANYNANKNQNFNFKCFADILFANL</sequence>
<dbReference type="AlphaFoldDB" id="X0WJU3"/>
<accession>X0WJU3</accession>
<name>X0WJU3_9ZZZZ</name>
<organism evidence="1">
    <name type="scientific">marine sediment metagenome</name>
    <dbReference type="NCBI Taxonomy" id="412755"/>
    <lineage>
        <taxon>unclassified sequences</taxon>
        <taxon>metagenomes</taxon>
        <taxon>ecological metagenomes</taxon>
    </lineage>
</organism>
<evidence type="ECO:0000313" key="1">
    <source>
        <dbReference type="EMBL" id="GAG24788.1"/>
    </source>
</evidence>
<feature type="non-terminal residue" evidence="1">
    <location>
        <position position="1"/>
    </location>
</feature>
<dbReference type="EMBL" id="BARS01035991">
    <property type="protein sequence ID" value="GAG24788.1"/>
    <property type="molecule type" value="Genomic_DNA"/>
</dbReference>
<comment type="caution">
    <text evidence="1">The sequence shown here is derived from an EMBL/GenBank/DDBJ whole genome shotgun (WGS) entry which is preliminary data.</text>
</comment>
<reference evidence="1" key="1">
    <citation type="journal article" date="2014" name="Front. Microbiol.">
        <title>High frequency of phylogenetically diverse reductive dehalogenase-homologous genes in deep subseafloor sedimentary metagenomes.</title>
        <authorList>
            <person name="Kawai M."/>
            <person name="Futagami T."/>
            <person name="Toyoda A."/>
            <person name="Takaki Y."/>
            <person name="Nishi S."/>
            <person name="Hori S."/>
            <person name="Arai W."/>
            <person name="Tsubouchi T."/>
            <person name="Morono Y."/>
            <person name="Uchiyama I."/>
            <person name="Ito T."/>
            <person name="Fujiyama A."/>
            <person name="Inagaki F."/>
            <person name="Takami H."/>
        </authorList>
    </citation>
    <scope>NUCLEOTIDE SEQUENCE</scope>
    <source>
        <strain evidence="1">Expedition CK06-06</strain>
    </source>
</reference>
<protein>
    <submittedName>
        <fullName evidence="1">Uncharacterized protein</fullName>
    </submittedName>
</protein>
<proteinExistence type="predicted"/>